<organism evidence="2 3">
    <name type="scientific">Rubrivivax rivuli</name>
    <dbReference type="NCBI Taxonomy" id="1862385"/>
    <lineage>
        <taxon>Bacteria</taxon>
        <taxon>Pseudomonadati</taxon>
        <taxon>Pseudomonadota</taxon>
        <taxon>Betaproteobacteria</taxon>
        <taxon>Burkholderiales</taxon>
        <taxon>Sphaerotilaceae</taxon>
        <taxon>Rubrivivax</taxon>
    </lineage>
</organism>
<dbReference type="InterPro" id="IPR024983">
    <property type="entry name" value="CHAT_dom"/>
</dbReference>
<evidence type="ECO:0000259" key="1">
    <source>
        <dbReference type="Pfam" id="PF12770"/>
    </source>
</evidence>
<accession>A0A437RRB8</accession>
<evidence type="ECO:0000313" key="3">
    <source>
        <dbReference type="Proteomes" id="UP000285575"/>
    </source>
</evidence>
<protein>
    <submittedName>
        <fullName evidence="2">CHAT domain-containing protein</fullName>
    </submittedName>
</protein>
<dbReference type="InterPro" id="IPR011990">
    <property type="entry name" value="TPR-like_helical_dom_sf"/>
</dbReference>
<gene>
    <name evidence="2" type="ORF">EOE66_01845</name>
</gene>
<dbReference type="AlphaFoldDB" id="A0A437RRB8"/>
<dbReference type="Proteomes" id="UP000285575">
    <property type="component" value="Unassembled WGS sequence"/>
</dbReference>
<name>A0A437RRB8_9BURK</name>
<dbReference type="SUPFAM" id="SSF48452">
    <property type="entry name" value="TPR-like"/>
    <property type="match status" value="2"/>
</dbReference>
<dbReference type="Pfam" id="PF12770">
    <property type="entry name" value="CHAT"/>
    <property type="match status" value="1"/>
</dbReference>
<reference evidence="2 3" key="1">
    <citation type="submission" date="2019-01" db="EMBL/GenBank/DDBJ databases">
        <authorList>
            <person name="Chen W.-M."/>
        </authorList>
    </citation>
    <scope>NUCLEOTIDE SEQUENCE [LARGE SCALE GENOMIC DNA]</scope>
    <source>
        <strain evidence="2 3">KYPY4</strain>
    </source>
</reference>
<dbReference type="EMBL" id="SACR01000001">
    <property type="protein sequence ID" value="RVU49340.1"/>
    <property type="molecule type" value="Genomic_DNA"/>
</dbReference>
<dbReference type="OrthoDB" id="9771112at2"/>
<evidence type="ECO:0000313" key="2">
    <source>
        <dbReference type="EMBL" id="RVU49340.1"/>
    </source>
</evidence>
<dbReference type="PANTHER" id="PTHR10098">
    <property type="entry name" value="RAPSYN-RELATED"/>
    <property type="match status" value="1"/>
</dbReference>
<dbReference type="Gene3D" id="1.25.40.10">
    <property type="entry name" value="Tetratricopeptide repeat domain"/>
    <property type="match status" value="2"/>
</dbReference>
<dbReference type="Pfam" id="PF13424">
    <property type="entry name" value="TPR_12"/>
    <property type="match status" value="1"/>
</dbReference>
<proteinExistence type="predicted"/>
<sequence length="916" mass="95471">MSDTPQATGWALKAACYEAWHRDPAASRAAAAELALLAAAHADSDELQALAAWTAGIAALTEGRLPDALGRLQRAQAAFEARGEPGRAAETRVPQIGVLAMLGREAEAQACAEGALAQFIAAGDVRSAGKVELNLGSVLFRQDRHAEAEPHFRRAALRFAQTGDAELSIGADVALANLLGWQFRFDEALQMYERARLRALPRGLHVLVAQVHQGVGQIEMHRGHGQRALQELAAAARLVAESGAPPQRRIEAEAALADAYLGVRLRAEAVSLYDALVQEALTFGLPTERAWATLQRARAHAQLGDATAATAGFAQAEALYTEAGNGPVLGLIALEQGRLALAQGDAATARACAQRAQTALQGSGLLAWQLEAQVLGADADAAAGAHESAAAAYRAVLAAATGAPALPQLAWPCHAGLGALAQASGDLAGARHAYEQALAVLEDLRAALPGDELRSAQAEAGSTVHDGLVAVAQAQGSPLQLLVDMERGRARSLALALAELQAPVAPTAQGPEAAHLQWLRQQWRQTLSEGDAERAPALAARVQALEQKLLEAHRRSSLGQPLPAGSGPAVPLGPGFGADDLPALQAALGPDRALVAYHLQGDTLLACVVTAEGVAHRAWAAPGVAGQVRALRFQMDALRHGDVLAQRHGALLLERVRHRLQALHAALWAPLLPLLGGRTRCVLLPHRDLHAVPFAALHDGRHWLVQHTELAWAPSAAVWLALQQRPAPRYERALVLGVGDPQLPQVEVEAQQVAAAFGAGGELLLGAAATRAALGRAAATADVLHLACHGQFRADNPAFSSVLLGDGPLTLLELAQLQLPAGLVALSACETGASRVAPGEELQGLVRSCLRGGAGTVLATFWPVEDRATAALALRFYAGLHEGLGPAGALQRAQAEAAQAGHHPYAWAGFALHGRA</sequence>
<keyword evidence="3" id="KW-1185">Reference proteome</keyword>
<comment type="caution">
    <text evidence="2">The sequence shown here is derived from an EMBL/GenBank/DDBJ whole genome shotgun (WGS) entry which is preliminary data.</text>
</comment>
<dbReference type="RefSeq" id="WP_128226977.1">
    <property type="nucleotide sequence ID" value="NZ_SACR01000001.1"/>
</dbReference>
<dbReference type="SMART" id="SM00028">
    <property type="entry name" value="TPR"/>
    <property type="match status" value="2"/>
</dbReference>
<feature type="domain" description="CHAT" evidence="1">
    <location>
        <begin position="659"/>
        <end position="914"/>
    </location>
</feature>
<dbReference type="PANTHER" id="PTHR10098:SF108">
    <property type="entry name" value="TETRATRICOPEPTIDE REPEAT PROTEIN 28"/>
    <property type="match status" value="1"/>
</dbReference>
<dbReference type="InterPro" id="IPR019734">
    <property type="entry name" value="TPR_rpt"/>
</dbReference>